<evidence type="ECO:0000313" key="3">
    <source>
        <dbReference type="Proteomes" id="UP000603453"/>
    </source>
</evidence>
<evidence type="ECO:0000313" key="2">
    <source>
        <dbReference type="EMBL" id="KAG2195858.1"/>
    </source>
</evidence>
<accession>A0A8H7QNG5</accession>
<dbReference type="AlphaFoldDB" id="A0A8H7QNG5"/>
<feature type="transmembrane region" description="Helical" evidence="1">
    <location>
        <begin position="72"/>
        <end position="94"/>
    </location>
</feature>
<name>A0A8H7QNG5_9FUNG</name>
<dbReference type="OrthoDB" id="1641903at2759"/>
<keyword evidence="1" id="KW-0472">Membrane</keyword>
<protein>
    <submittedName>
        <fullName evidence="2">Uncharacterized protein</fullName>
    </submittedName>
</protein>
<reference evidence="2" key="1">
    <citation type="submission" date="2020-12" db="EMBL/GenBank/DDBJ databases">
        <title>Metabolic potential, ecology and presence of endohyphal bacteria is reflected in genomic diversity of Mucoromycotina.</title>
        <authorList>
            <person name="Muszewska A."/>
            <person name="Okrasinska A."/>
            <person name="Steczkiewicz K."/>
            <person name="Drgas O."/>
            <person name="Orlowska M."/>
            <person name="Perlinska-Lenart U."/>
            <person name="Aleksandrzak-Piekarczyk T."/>
            <person name="Szatraj K."/>
            <person name="Zielenkiewicz U."/>
            <person name="Pilsyk S."/>
            <person name="Malc E."/>
            <person name="Mieczkowski P."/>
            <person name="Kruszewska J.S."/>
            <person name="Biernat P."/>
            <person name="Pawlowska J."/>
        </authorList>
    </citation>
    <scope>NUCLEOTIDE SEQUENCE</scope>
    <source>
        <strain evidence="2">WA0000017839</strain>
    </source>
</reference>
<dbReference type="EMBL" id="JAEPRD010000160">
    <property type="protein sequence ID" value="KAG2195858.1"/>
    <property type="molecule type" value="Genomic_DNA"/>
</dbReference>
<comment type="caution">
    <text evidence="2">The sequence shown here is derived from an EMBL/GenBank/DDBJ whole genome shotgun (WGS) entry which is preliminary data.</text>
</comment>
<proteinExistence type="predicted"/>
<sequence length="109" mass="12777">RHSSSIEIDLPNETKTIHTKSIENVQQPHFTFQQSNTGQGWKDNTIYRLKNYFPRYQLQKSGSVVQIYERPTWILCVGYGIQHVLAMFSGVIILRTSNSRLRFQQYVTN</sequence>
<keyword evidence="3" id="KW-1185">Reference proteome</keyword>
<dbReference type="Proteomes" id="UP000603453">
    <property type="component" value="Unassembled WGS sequence"/>
</dbReference>
<feature type="non-terminal residue" evidence="2">
    <location>
        <position position="1"/>
    </location>
</feature>
<evidence type="ECO:0000256" key="1">
    <source>
        <dbReference type="SAM" id="Phobius"/>
    </source>
</evidence>
<keyword evidence="1" id="KW-1133">Transmembrane helix</keyword>
<gene>
    <name evidence="2" type="ORF">INT47_012399</name>
</gene>
<organism evidence="2 3">
    <name type="scientific">Mucor saturninus</name>
    <dbReference type="NCBI Taxonomy" id="64648"/>
    <lineage>
        <taxon>Eukaryota</taxon>
        <taxon>Fungi</taxon>
        <taxon>Fungi incertae sedis</taxon>
        <taxon>Mucoromycota</taxon>
        <taxon>Mucoromycotina</taxon>
        <taxon>Mucoromycetes</taxon>
        <taxon>Mucorales</taxon>
        <taxon>Mucorineae</taxon>
        <taxon>Mucoraceae</taxon>
        <taxon>Mucor</taxon>
    </lineage>
</organism>
<keyword evidence="1" id="KW-0812">Transmembrane</keyword>